<dbReference type="Proteomes" id="UP000248066">
    <property type="component" value="Unassembled WGS sequence"/>
</dbReference>
<proteinExistence type="predicted"/>
<sequence>MPLNRKQEKGRKSARPARQESRIPGKTSYDSEELEDTMMGPAVNNEDMYKRDNDHTDAGIMEDRRGPF</sequence>
<feature type="compositionally biased region" description="Basic and acidic residues" evidence="1">
    <location>
        <begin position="1"/>
        <end position="23"/>
    </location>
</feature>
<evidence type="ECO:0000313" key="3">
    <source>
        <dbReference type="Proteomes" id="UP000248066"/>
    </source>
</evidence>
<protein>
    <submittedName>
        <fullName evidence="2">Uncharacterized protein</fullName>
    </submittedName>
</protein>
<feature type="compositionally biased region" description="Basic and acidic residues" evidence="1">
    <location>
        <begin position="47"/>
        <end position="68"/>
    </location>
</feature>
<dbReference type="OrthoDB" id="9939697at2"/>
<comment type="caution">
    <text evidence="2">The sequence shown here is derived from an EMBL/GenBank/DDBJ whole genome shotgun (WGS) entry which is preliminary data.</text>
</comment>
<evidence type="ECO:0000256" key="1">
    <source>
        <dbReference type="SAM" id="MobiDB-lite"/>
    </source>
</evidence>
<feature type="region of interest" description="Disordered" evidence="1">
    <location>
        <begin position="1"/>
        <end position="68"/>
    </location>
</feature>
<gene>
    <name evidence="2" type="ORF">CR205_05250</name>
</gene>
<keyword evidence="3" id="KW-1185">Reference proteome</keyword>
<dbReference type="AlphaFoldDB" id="A0A2W0H802"/>
<name>A0A2W0H802_9BACI</name>
<evidence type="ECO:0000313" key="2">
    <source>
        <dbReference type="EMBL" id="PYZ98003.1"/>
    </source>
</evidence>
<accession>A0A2W0H802</accession>
<dbReference type="RefSeq" id="WP_110517642.1">
    <property type="nucleotide sequence ID" value="NZ_PDOF01000001.1"/>
</dbReference>
<organism evidence="2 3">
    <name type="scientific">Alteribacter lacisalsi</name>
    <dbReference type="NCBI Taxonomy" id="2045244"/>
    <lineage>
        <taxon>Bacteria</taxon>
        <taxon>Bacillati</taxon>
        <taxon>Bacillota</taxon>
        <taxon>Bacilli</taxon>
        <taxon>Bacillales</taxon>
        <taxon>Bacillaceae</taxon>
        <taxon>Alteribacter</taxon>
    </lineage>
</organism>
<dbReference type="EMBL" id="PDOF01000001">
    <property type="protein sequence ID" value="PYZ98003.1"/>
    <property type="molecule type" value="Genomic_DNA"/>
</dbReference>
<reference evidence="2 3" key="1">
    <citation type="submission" date="2017-10" db="EMBL/GenBank/DDBJ databases">
        <title>Bacillus sp. nov., a halophilic bacterium isolated from a Yangshapao Lake.</title>
        <authorList>
            <person name="Wang H."/>
        </authorList>
    </citation>
    <scope>NUCLEOTIDE SEQUENCE [LARGE SCALE GENOMIC DNA]</scope>
    <source>
        <strain evidence="2 3">YSP-3</strain>
    </source>
</reference>